<dbReference type="Proteomes" id="UP000828207">
    <property type="component" value="Segment"/>
</dbReference>
<dbReference type="RefSeq" id="YP_010842759.1">
    <property type="nucleotide sequence ID" value="NC_079145.1"/>
</dbReference>
<dbReference type="EMBL" id="MZ209302">
    <property type="protein sequence ID" value="QXO13129.1"/>
    <property type="molecule type" value="Genomic_DNA"/>
</dbReference>
<reference evidence="1 2" key="1">
    <citation type="submission" date="2021-05" db="EMBL/GenBank/DDBJ databases">
        <authorList>
            <person name="Baker S."/>
            <person name="Berry C."/>
            <person name="Boyle S."/>
            <person name="Bradley W."/>
            <person name="Brown D."/>
            <person name="Doyle R."/>
            <person name="Edwards M."/>
            <person name="Filijan P."/>
            <person name="Harvey R."/>
            <person name="Hernandez-Ramos J."/>
            <person name="Huynh R."/>
            <person name="Keppelmann E."/>
            <person name="Mahoney J."/>
            <person name="Matthiesen J."/>
            <person name="Naquin D."/>
            <person name="Pearson A."/>
            <person name="Ramirez R.F."/>
            <person name="Rementeria N."/>
            <person name="Singleton Z."/>
            <person name="Smith K."/>
            <person name="Statley K."/>
            <person name="Thomas T."/>
            <person name="Trautner M."/>
            <person name="Vakili B."/>
            <person name="Austen M."/>
            <person name="Brown E."/>
            <person name="Edwards A."/>
            <person name="Garibay O.J."/>
            <person name="Goodwin S."/>
            <person name="Hlaing E."/>
            <person name="Hyndman S."/>
            <person name="Marchetti N."/>
            <person name="Marshall-Inman S."/>
            <person name="Mathis R."/>
            <person name="Medina L."/>
            <person name="Nicacio B."/>
            <person name="Park J."/>
            <person name="Sabanal H."/>
            <person name="Sheldon M."/>
            <person name="Solis K."/>
            <person name="Stargell G."/>
            <person name="Wardrop K."/>
            <person name="Yan S."/>
            <person name="Zamudio L."/>
            <person name="Schleif M.C."/>
            <person name="Hinz J.M."/>
            <person name="Davis W.B."/>
            <person name="Pollenz R.S."/>
            <person name="Garlena R.A."/>
            <person name="Russell D.A."/>
            <person name="Pope W.H."/>
            <person name="Jacobs-Sera D."/>
            <person name="Hatfull G.F."/>
        </authorList>
    </citation>
    <scope>NUCLEOTIDE SEQUENCE [LARGE SCALE GENOMIC DNA]</scope>
</reference>
<proteinExistence type="predicted"/>
<dbReference type="GeneID" id="80559561"/>
<evidence type="ECO:0000313" key="2">
    <source>
        <dbReference type="Proteomes" id="UP000828207"/>
    </source>
</evidence>
<evidence type="ECO:0000313" key="1">
    <source>
        <dbReference type="EMBL" id="QXO13129.1"/>
    </source>
</evidence>
<gene>
    <name evidence="1" type="primary">32</name>
    <name evidence="1" type="ORF">SEA_JOJO24_32</name>
</gene>
<protein>
    <submittedName>
        <fullName evidence="1">Helix-turn-helix DNA binding domain protein</fullName>
    </submittedName>
</protein>
<organism evidence="1 2">
    <name type="scientific">Gordonia phage Jojo24</name>
    <dbReference type="NCBI Taxonomy" id="2859476"/>
    <lineage>
        <taxon>Viruses</taxon>
        <taxon>Duplodnaviria</taxon>
        <taxon>Heunggongvirae</taxon>
        <taxon>Uroviricota</taxon>
        <taxon>Caudoviricetes</taxon>
        <taxon>Santhisvirus</taxon>
        <taxon>Santhisvirus jojo24</taxon>
    </lineage>
</organism>
<accession>A0AAE7SN94</accession>
<dbReference type="KEGG" id="vg:80559561"/>
<name>A0AAE7SN94_9CAUD</name>
<sequence>MRDTLVGMATAQHELIEHQLPPGMSLRRYVATKRRAGLGWRALADALAADTGVHISHTTLRRWFGGTTAEKRPA</sequence>
<keyword evidence="2" id="KW-1185">Reference proteome</keyword>